<evidence type="ECO:0000313" key="3">
    <source>
        <dbReference type="Proteomes" id="UP000429523"/>
    </source>
</evidence>
<feature type="compositionally biased region" description="Polar residues" evidence="1">
    <location>
        <begin position="74"/>
        <end position="91"/>
    </location>
</feature>
<gene>
    <name evidence="2" type="ORF">PF009_g29737</name>
</gene>
<feature type="region of interest" description="Disordered" evidence="1">
    <location>
        <begin position="1"/>
        <end position="130"/>
    </location>
</feature>
<dbReference type="AlphaFoldDB" id="A0A6A3DE52"/>
<name>A0A6A3DE52_9STRA</name>
<accession>A0A6A3DE52</accession>
<organism evidence="2 3">
    <name type="scientific">Phytophthora fragariae</name>
    <dbReference type="NCBI Taxonomy" id="53985"/>
    <lineage>
        <taxon>Eukaryota</taxon>
        <taxon>Sar</taxon>
        <taxon>Stramenopiles</taxon>
        <taxon>Oomycota</taxon>
        <taxon>Peronosporomycetes</taxon>
        <taxon>Peronosporales</taxon>
        <taxon>Peronosporaceae</taxon>
        <taxon>Phytophthora</taxon>
    </lineage>
</organism>
<sequence length="146" mass="15327">MSTAAPIESRTDTIDPHGNPPRADAAITASASEPPLAASASDPAVEQPSSDSVVLASSSETTHSKQGESIPAPANSNCSTVTRRQLRSPQDTPDDSAWDRLSEDEADVSSVEVAEQNHCASSEDSSSDESIFLLDDDLRARVTAYI</sequence>
<reference evidence="2 3" key="1">
    <citation type="submission" date="2018-08" db="EMBL/GenBank/DDBJ databases">
        <title>Genomic investigation of the strawberry pathogen Phytophthora fragariae indicates pathogenicity is determined by transcriptional variation in three key races.</title>
        <authorList>
            <person name="Adams T.M."/>
            <person name="Armitage A.D."/>
            <person name="Sobczyk M.K."/>
            <person name="Bates H.J."/>
            <person name="Dunwell J.M."/>
            <person name="Nellist C.F."/>
            <person name="Harrison R.J."/>
        </authorList>
    </citation>
    <scope>NUCLEOTIDE SEQUENCE [LARGE SCALE GENOMIC DNA]</scope>
    <source>
        <strain evidence="2 3">NOV-9</strain>
    </source>
</reference>
<evidence type="ECO:0000313" key="2">
    <source>
        <dbReference type="EMBL" id="KAE8919962.1"/>
    </source>
</evidence>
<proteinExistence type="predicted"/>
<dbReference type="Proteomes" id="UP000429523">
    <property type="component" value="Unassembled WGS sequence"/>
</dbReference>
<evidence type="ECO:0000256" key="1">
    <source>
        <dbReference type="SAM" id="MobiDB-lite"/>
    </source>
</evidence>
<protein>
    <submittedName>
        <fullName evidence="2">Uncharacterized protein</fullName>
    </submittedName>
</protein>
<feature type="compositionally biased region" description="Low complexity" evidence="1">
    <location>
        <begin position="29"/>
        <end position="59"/>
    </location>
</feature>
<comment type="caution">
    <text evidence="2">The sequence shown here is derived from an EMBL/GenBank/DDBJ whole genome shotgun (WGS) entry which is preliminary data.</text>
</comment>
<dbReference type="EMBL" id="QXGF01004321">
    <property type="protein sequence ID" value="KAE8919962.1"/>
    <property type="molecule type" value="Genomic_DNA"/>
</dbReference>